<proteinExistence type="predicted"/>
<dbReference type="PROSITE" id="PS51257">
    <property type="entry name" value="PROKAR_LIPOPROTEIN"/>
    <property type="match status" value="1"/>
</dbReference>
<gene>
    <name evidence="3" type="ORF">PF007_g31464</name>
    <name evidence="2" type="ORF">PF010_g31499</name>
</gene>
<dbReference type="Proteomes" id="UP000441208">
    <property type="component" value="Unassembled WGS sequence"/>
</dbReference>
<keyword evidence="1" id="KW-0732">Signal</keyword>
<evidence type="ECO:0000313" key="2">
    <source>
        <dbReference type="EMBL" id="KAE9057121.1"/>
    </source>
</evidence>
<feature type="signal peptide" evidence="1">
    <location>
        <begin position="1"/>
        <end position="27"/>
    </location>
</feature>
<protein>
    <recommendedName>
        <fullName evidence="6">RxLR effector protein</fullName>
    </recommendedName>
</protein>
<dbReference type="Proteomes" id="UP000488956">
    <property type="component" value="Unassembled WGS sequence"/>
</dbReference>
<evidence type="ECO:0000313" key="3">
    <source>
        <dbReference type="EMBL" id="KAE9057970.1"/>
    </source>
</evidence>
<feature type="non-terminal residue" evidence="3">
    <location>
        <position position="76"/>
    </location>
</feature>
<evidence type="ECO:0008006" key="6">
    <source>
        <dbReference type="Google" id="ProtNLM"/>
    </source>
</evidence>
<name>A0A6A3PSW3_9STRA</name>
<comment type="caution">
    <text evidence="3">The sequence shown here is derived from an EMBL/GenBank/DDBJ whole genome shotgun (WGS) entry which is preliminary data.</text>
</comment>
<evidence type="ECO:0000313" key="5">
    <source>
        <dbReference type="Proteomes" id="UP000488956"/>
    </source>
</evidence>
<dbReference type="EMBL" id="QXFX01007277">
    <property type="protein sequence ID" value="KAE9057121.1"/>
    <property type="molecule type" value="Genomic_DNA"/>
</dbReference>
<feature type="chain" id="PRO_5036380340" description="RxLR effector protein" evidence="1">
    <location>
        <begin position="28"/>
        <end position="76"/>
    </location>
</feature>
<dbReference type="EMBL" id="QXFZ01006811">
    <property type="protein sequence ID" value="KAE9057970.1"/>
    <property type="molecule type" value="Genomic_DNA"/>
</dbReference>
<dbReference type="AlphaFoldDB" id="A0A6A3PSW3"/>
<evidence type="ECO:0000256" key="1">
    <source>
        <dbReference type="SAM" id="SignalP"/>
    </source>
</evidence>
<sequence length="76" mass="7926">MKVKLGRLRLRLGIPIFLILNISSAFACDRSGSANVSSSATALMTSIAMMLRCSASSSATVPMASIAIILCCSTSR</sequence>
<organism evidence="3 4">
    <name type="scientific">Phytophthora fragariae</name>
    <dbReference type="NCBI Taxonomy" id="53985"/>
    <lineage>
        <taxon>Eukaryota</taxon>
        <taxon>Sar</taxon>
        <taxon>Stramenopiles</taxon>
        <taxon>Oomycota</taxon>
        <taxon>Peronosporomycetes</taxon>
        <taxon>Peronosporales</taxon>
        <taxon>Peronosporaceae</taxon>
        <taxon>Phytophthora</taxon>
    </lineage>
</organism>
<accession>A0A6A3PSW3</accession>
<reference evidence="3 4" key="1">
    <citation type="submission" date="2018-08" db="EMBL/GenBank/DDBJ databases">
        <title>Genomic investigation of the strawberry pathogen Phytophthora fragariae indicates pathogenicity is determined by transcriptional variation in three key races.</title>
        <authorList>
            <person name="Adams T.M."/>
            <person name="Armitage A.D."/>
            <person name="Sobczyk M.K."/>
            <person name="Bates H.J."/>
            <person name="Dunwell J.M."/>
            <person name="Nellist C.F."/>
            <person name="Harrison R.J."/>
        </authorList>
    </citation>
    <scope>NUCLEOTIDE SEQUENCE [LARGE SCALE GENOMIC DNA]</scope>
    <source>
        <strain evidence="3 4">NOV-71</strain>
        <strain evidence="2 5">ONT-3</strain>
    </source>
</reference>
<evidence type="ECO:0000313" key="4">
    <source>
        <dbReference type="Proteomes" id="UP000441208"/>
    </source>
</evidence>